<accession>A0ACD4NVE8</accession>
<evidence type="ECO:0000313" key="1">
    <source>
        <dbReference type="EMBL" id="WAJ30797.1"/>
    </source>
</evidence>
<evidence type="ECO:0000313" key="2">
    <source>
        <dbReference type="Proteomes" id="UP001163223"/>
    </source>
</evidence>
<dbReference type="Proteomes" id="UP001163223">
    <property type="component" value="Chromosome"/>
</dbReference>
<dbReference type="EMBL" id="CP113520">
    <property type="protein sequence ID" value="WAJ30797.1"/>
    <property type="molecule type" value="Genomic_DNA"/>
</dbReference>
<name>A0ACD4NVE8_9HYPH</name>
<organism evidence="1 2">
    <name type="scientific">Antarcticirhabdus aurantiaca</name>
    <dbReference type="NCBI Taxonomy" id="2606717"/>
    <lineage>
        <taxon>Bacteria</taxon>
        <taxon>Pseudomonadati</taxon>
        <taxon>Pseudomonadota</taxon>
        <taxon>Alphaproteobacteria</taxon>
        <taxon>Hyphomicrobiales</taxon>
        <taxon>Aurantimonadaceae</taxon>
        <taxon>Antarcticirhabdus</taxon>
    </lineage>
</organism>
<keyword evidence="2" id="KW-1185">Reference proteome</keyword>
<reference evidence="1" key="1">
    <citation type="submission" date="2022-11" db="EMBL/GenBank/DDBJ databases">
        <title>beta-Carotene-producing bacterium, Jeongeuplla avenae sp. nov., alleviates the salt stress of Arabidopsis seedlings.</title>
        <authorList>
            <person name="Jiang L."/>
            <person name="Lee J."/>
        </authorList>
    </citation>
    <scope>NUCLEOTIDE SEQUENCE</scope>
    <source>
        <strain evidence="1">DY_R2A_6</strain>
    </source>
</reference>
<gene>
    <name evidence="1" type="ORF">OXU80_11590</name>
</gene>
<sequence>MDAVLSIVELGGPIVILLLAISVFTLALIISKLLQFRRLGVGRHRDARRAVILWRSGDRVRAAQLLSGKGSLCRSVLAFAVGEMRSIREAAGREAPEDRAEERVREEAVAFATDELLRLGAGLRFLDIVAQIAPLLGLLGTVIGMIEAFQVLQASGEAASPAQLAGGIWTALLTTATGIAVAIPALVASVWFEGRVERERSAIEVLLTGLFARGI</sequence>
<protein>
    <submittedName>
        <fullName evidence="1">MotA/TolQ/ExbB proton channel family protein</fullName>
    </submittedName>
</protein>
<proteinExistence type="predicted"/>